<feature type="region of interest" description="Disordered" evidence="3">
    <location>
        <begin position="490"/>
        <end position="511"/>
    </location>
</feature>
<dbReference type="PANTHER" id="PTHR46405:SF3">
    <property type="entry name" value="RING_U-BOX SUPERFAMILY PROTEIN"/>
    <property type="match status" value="1"/>
</dbReference>
<keyword evidence="4" id="KW-0472">Membrane</keyword>
<organism evidence="6 7">
    <name type="scientific">Aquilegia coerulea</name>
    <name type="common">Rocky mountain columbine</name>
    <dbReference type="NCBI Taxonomy" id="218851"/>
    <lineage>
        <taxon>Eukaryota</taxon>
        <taxon>Viridiplantae</taxon>
        <taxon>Streptophyta</taxon>
        <taxon>Embryophyta</taxon>
        <taxon>Tracheophyta</taxon>
        <taxon>Spermatophyta</taxon>
        <taxon>Magnoliopsida</taxon>
        <taxon>Ranunculales</taxon>
        <taxon>Ranunculaceae</taxon>
        <taxon>Thalictroideae</taxon>
        <taxon>Aquilegia</taxon>
    </lineage>
</organism>
<evidence type="ECO:0000256" key="1">
    <source>
        <dbReference type="PROSITE-ProRule" id="PRU00175"/>
    </source>
</evidence>
<dbReference type="CDD" id="cd23128">
    <property type="entry name" value="RING-HC_MIP1-like"/>
    <property type="match status" value="1"/>
</dbReference>
<dbReference type="OrthoDB" id="1711136at2759"/>
<evidence type="ECO:0000256" key="2">
    <source>
        <dbReference type="SAM" id="Coils"/>
    </source>
</evidence>
<dbReference type="STRING" id="218851.A0A2G5CNG9"/>
<keyword evidence="7" id="KW-1185">Reference proteome</keyword>
<dbReference type="PROSITE" id="PS50089">
    <property type="entry name" value="ZF_RING_2"/>
    <property type="match status" value="1"/>
</dbReference>
<name>A0A2G5CNG9_AQUCA</name>
<dbReference type="Proteomes" id="UP000230069">
    <property type="component" value="Unassembled WGS sequence"/>
</dbReference>
<keyword evidence="1" id="KW-0862">Zinc</keyword>
<evidence type="ECO:0000256" key="3">
    <source>
        <dbReference type="SAM" id="MobiDB-lite"/>
    </source>
</evidence>
<keyword evidence="4" id="KW-1133">Transmembrane helix</keyword>
<protein>
    <recommendedName>
        <fullName evidence="5">RING-type domain-containing protein</fullName>
    </recommendedName>
</protein>
<dbReference type="Pfam" id="PF20235">
    <property type="entry name" value="PIR2-like_helical"/>
    <property type="match status" value="1"/>
</dbReference>
<evidence type="ECO:0000313" key="7">
    <source>
        <dbReference type="Proteomes" id="UP000230069"/>
    </source>
</evidence>
<keyword evidence="2" id="KW-0175">Coiled coil</keyword>
<sequence length="878" mass="98925">MSGQTQQIAFTRVKTHIHRLSNRPLKLEKILLNRNVGQTTKLGREHYFSLLTLYINTFLSIPLSFSLFSLISFLVFNISLDLSLSIYKLSLKIQAFFNLVVDLKVETPFNQMGCNARDKLRRNNHRNIRLIKHNIENLPAERFGIPNLPELTLKQSSDHHLVVDNGDQNRNPNPNFDETGWGYCTEDQLEELLLKNLEFLYNEAMGKLVALGYNEDIALKAILRNGHCYGSMDVLSNILHNSLAYLSNSNVNSEEPESVFADLRQLLEYSLAGMVCLLQQVRPQLSKGDAMWCLLMSDLHVGRASSMEIPVLPSSPNGGNSNASNGENASNSLNGIAPGNCKFHGGWGFSSGACDFSVNGSFQSSFDAAVVRDIECPKRFNLPPSLKSMLQRNVTMFAAGFRANAKTTVVRPQIFGRSSMGVTLEPGAAPEKSDGFKETAKPTMIRSFGRAVGVMFDPEEPQEKLEAIRRKPKPVAKRTVPDIIRIHRRSTMEVKLEPDGSSDKSDGSRESQTLNVLNSVLSSLGDLSLDEKGEYGDSDQKNEMIINLINQIKDLEGQVKERKEWAHQKAVQAARKLSQDLTELKMLRMEREETQRLKKGKQTLEDTTMKRLQDMENALRKASGQVDRANAAVRRLETENAEIRAEMEASKLSASESVTTCLEVAKREKKCLKKLLAWEKQKTKLQEEIAEEKQKITQLQDQLSLIKETQKETEVNWRQELKAKELAIAQVEEERRSKEAMEVSAKRQTETLRRKIELDFQRHKDDIQRLEQELSRLKASVESTQINCRTNAICAGDTVNAKVSGELNKLQDPLDKEVDYDRECMICMKDEVSVVFLPCAHQVLCASCSQDYGKKGKANCPCCRVQIEQRISVYGASS</sequence>
<dbReference type="InterPro" id="IPR013083">
    <property type="entry name" value="Znf_RING/FYVE/PHD"/>
</dbReference>
<dbReference type="InterPro" id="IPR046934">
    <property type="entry name" value="PIR2-like"/>
</dbReference>
<dbReference type="FunCoup" id="A0A2G5CNG9">
    <property type="interactions" value="1972"/>
</dbReference>
<dbReference type="GO" id="GO:0008270">
    <property type="term" value="F:zinc ion binding"/>
    <property type="evidence" value="ECO:0007669"/>
    <property type="project" value="UniProtKB-KW"/>
</dbReference>
<evidence type="ECO:0000259" key="5">
    <source>
        <dbReference type="PROSITE" id="PS50089"/>
    </source>
</evidence>
<feature type="compositionally biased region" description="Low complexity" evidence="3">
    <location>
        <begin position="312"/>
        <end position="331"/>
    </location>
</feature>
<evidence type="ECO:0000313" key="6">
    <source>
        <dbReference type="EMBL" id="PIA32720.1"/>
    </source>
</evidence>
<dbReference type="PANTHER" id="PTHR46405">
    <property type="entry name" value="OS05G0141500 PROTEIN"/>
    <property type="match status" value="1"/>
</dbReference>
<reference evidence="6 7" key="1">
    <citation type="submission" date="2017-09" db="EMBL/GenBank/DDBJ databases">
        <title>WGS assembly of Aquilegia coerulea Goldsmith.</title>
        <authorList>
            <person name="Hodges S."/>
            <person name="Kramer E."/>
            <person name="Nordborg M."/>
            <person name="Tomkins J."/>
            <person name="Borevitz J."/>
            <person name="Derieg N."/>
            <person name="Yan J."/>
            <person name="Mihaltcheva S."/>
            <person name="Hayes R.D."/>
            <person name="Rokhsar D."/>
        </authorList>
    </citation>
    <scope>NUCLEOTIDE SEQUENCE [LARGE SCALE GENOMIC DNA]</scope>
    <source>
        <strain evidence="7">cv. Goldsmith</strain>
    </source>
</reference>
<feature type="region of interest" description="Disordered" evidence="3">
    <location>
        <begin position="311"/>
        <end position="331"/>
    </location>
</feature>
<gene>
    <name evidence="6" type="ORF">AQUCO_04400132v1</name>
</gene>
<proteinExistence type="predicted"/>
<keyword evidence="1" id="KW-0863">Zinc-finger</keyword>
<dbReference type="AlphaFoldDB" id="A0A2G5CNG9"/>
<evidence type="ECO:0000256" key="4">
    <source>
        <dbReference type="SAM" id="Phobius"/>
    </source>
</evidence>
<feature type="compositionally biased region" description="Basic and acidic residues" evidence="3">
    <location>
        <begin position="490"/>
        <end position="509"/>
    </location>
</feature>
<feature type="coiled-coil region" evidence="2">
    <location>
        <begin position="612"/>
        <end position="787"/>
    </location>
</feature>
<accession>A0A2G5CNG9</accession>
<feature type="transmembrane region" description="Helical" evidence="4">
    <location>
        <begin position="51"/>
        <end position="76"/>
    </location>
</feature>
<keyword evidence="4" id="KW-0812">Transmembrane</keyword>
<dbReference type="Gene3D" id="3.30.40.10">
    <property type="entry name" value="Zinc/RING finger domain, C3HC4 (zinc finger)"/>
    <property type="match status" value="1"/>
</dbReference>
<dbReference type="InterPro" id="IPR001841">
    <property type="entry name" value="Znf_RING"/>
</dbReference>
<dbReference type="InterPro" id="IPR046527">
    <property type="entry name" value="PIR2-like_helical"/>
</dbReference>
<keyword evidence="1" id="KW-0479">Metal-binding</keyword>
<feature type="domain" description="RING-type" evidence="5">
    <location>
        <begin position="824"/>
        <end position="864"/>
    </location>
</feature>
<dbReference type="EMBL" id="KZ305061">
    <property type="protein sequence ID" value="PIA32720.1"/>
    <property type="molecule type" value="Genomic_DNA"/>
</dbReference>
<dbReference type="SUPFAM" id="SSF57850">
    <property type="entry name" value="RING/U-box"/>
    <property type="match status" value="1"/>
</dbReference>
<dbReference type="Pfam" id="PF13920">
    <property type="entry name" value="zf-C3HC4_3"/>
    <property type="match status" value="1"/>
</dbReference>
<dbReference type="SMART" id="SM00184">
    <property type="entry name" value="RING"/>
    <property type="match status" value="1"/>
</dbReference>
<dbReference type="InParanoid" id="A0A2G5CNG9"/>